<keyword evidence="3" id="KW-0378">Hydrolase</keyword>
<evidence type="ECO:0000256" key="1">
    <source>
        <dbReference type="ARBA" id="ARBA00022670"/>
    </source>
</evidence>
<dbReference type="PANTHER" id="PTHR30471:SF3">
    <property type="entry name" value="UPF0758 PROTEIN YEES-RELATED"/>
    <property type="match status" value="1"/>
</dbReference>
<keyword evidence="2" id="KW-0479">Metal-binding</keyword>
<dbReference type="GO" id="GO:0006508">
    <property type="term" value="P:proteolysis"/>
    <property type="evidence" value="ECO:0007669"/>
    <property type="project" value="UniProtKB-KW"/>
</dbReference>
<dbReference type="GO" id="GO:0008237">
    <property type="term" value="F:metallopeptidase activity"/>
    <property type="evidence" value="ECO:0007669"/>
    <property type="project" value="UniProtKB-KW"/>
</dbReference>
<evidence type="ECO:0000313" key="7">
    <source>
        <dbReference type="EMBL" id="HGU15102.1"/>
    </source>
</evidence>
<sequence length="98" mass="10920">METLFEGTITESAIYPREIFGKALEKKAVFLILVHNHPSGDVTPSKEDLKLTKNLILAGLLLQCKIIDHIIIGKNGYFSMAEKGIIENLEKEILGILK</sequence>
<gene>
    <name evidence="7" type="ORF">ENU91_00325</name>
</gene>
<dbReference type="InterPro" id="IPR025657">
    <property type="entry name" value="RadC_JAB"/>
</dbReference>
<evidence type="ECO:0000256" key="4">
    <source>
        <dbReference type="ARBA" id="ARBA00022833"/>
    </source>
</evidence>
<dbReference type="EMBL" id="DTEI01000007">
    <property type="protein sequence ID" value="HGU15102.1"/>
    <property type="molecule type" value="Genomic_DNA"/>
</dbReference>
<dbReference type="CDD" id="cd08071">
    <property type="entry name" value="MPN_DUF2466"/>
    <property type="match status" value="1"/>
</dbReference>
<dbReference type="PANTHER" id="PTHR30471">
    <property type="entry name" value="DNA REPAIR PROTEIN RADC"/>
    <property type="match status" value="1"/>
</dbReference>
<dbReference type="InterPro" id="IPR020891">
    <property type="entry name" value="UPF0758_CS"/>
</dbReference>
<dbReference type="Pfam" id="PF04002">
    <property type="entry name" value="RadC"/>
    <property type="match status" value="1"/>
</dbReference>
<keyword evidence="4" id="KW-0862">Zinc</keyword>
<dbReference type="InterPro" id="IPR037518">
    <property type="entry name" value="MPN"/>
</dbReference>
<comment type="caution">
    <text evidence="7">The sequence shown here is derived from an EMBL/GenBank/DDBJ whole genome shotgun (WGS) entry which is preliminary data.</text>
</comment>
<dbReference type="PROSITE" id="PS50249">
    <property type="entry name" value="MPN"/>
    <property type="match status" value="1"/>
</dbReference>
<dbReference type="Gene3D" id="3.40.140.10">
    <property type="entry name" value="Cytidine Deaminase, domain 2"/>
    <property type="match status" value="1"/>
</dbReference>
<evidence type="ECO:0000256" key="3">
    <source>
        <dbReference type="ARBA" id="ARBA00022801"/>
    </source>
</evidence>
<organism evidence="7">
    <name type="scientific">Thermodesulfobacterium geofontis</name>
    <dbReference type="NCBI Taxonomy" id="1295609"/>
    <lineage>
        <taxon>Bacteria</taxon>
        <taxon>Pseudomonadati</taxon>
        <taxon>Thermodesulfobacteriota</taxon>
        <taxon>Thermodesulfobacteria</taxon>
        <taxon>Thermodesulfobacteriales</taxon>
        <taxon>Thermodesulfobacteriaceae</taxon>
        <taxon>Thermodesulfobacterium</taxon>
    </lineage>
</organism>
<dbReference type="InterPro" id="IPR001405">
    <property type="entry name" value="UPF0758"/>
</dbReference>
<name>A0A7V4N2L8_9BACT</name>
<keyword evidence="5" id="KW-0482">Metalloprotease</keyword>
<dbReference type="PROSITE" id="PS01302">
    <property type="entry name" value="UPF0758"/>
    <property type="match status" value="1"/>
</dbReference>
<reference evidence="7" key="1">
    <citation type="journal article" date="2020" name="mSystems">
        <title>Genome- and Community-Level Interaction Insights into Carbon Utilization and Element Cycling Functions of Hydrothermarchaeota in Hydrothermal Sediment.</title>
        <authorList>
            <person name="Zhou Z."/>
            <person name="Liu Y."/>
            <person name="Xu W."/>
            <person name="Pan J."/>
            <person name="Luo Z.H."/>
            <person name="Li M."/>
        </authorList>
    </citation>
    <scope>NUCLEOTIDE SEQUENCE [LARGE SCALE GENOMIC DNA]</scope>
    <source>
        <strain evidence="7">SpSt-711</strain>
    </source>
</reference>
<dbReference type="GO" id="GO:0046872">
    <property type="term" value="F:metal ion binding"/>
    <property type="evidence" value="ECO:0007669"/>
    <property type="project" value="UniProtKB-KW"/>
</dbReference>
<feature type="domain" description="MPN" evidence="6">
    <location>
        <begin position="1"/>
        <end position="86"/>
    </location>
</feature>
<dbReference type="SUPFAM" id="SSF102712">
    <property type="entry name" value="JAB1/MPN domain"/>
    <property type="match status" value="1"/>
</dbReference>
<evidence type="ECO:0000259" key="6">
    <source>
        <dbReference type="PROSITE" id="PS50249"/>
    </source>
</evidence>
<dbReference type="AlphaFoldDB" id="A0A7V4N2L8"/>
<protein>
    <recommendedName>
        <fullName evidence="6">MPN domain-containing protein</fullName>
    </recommendedName>
</protein>
<accession>A0A7V4N2L8</accession>
<evidence type="ECO:0000256" key="2">
    <source>
        <dbReference type="ARBA" id="ARBA00022723"/>
    </source>
</evidence>
<keyword evidence="1" id="KW-0645">Protease</keyword>
<evidence type="ECO:0000256" key="5">
    <source>
        <dbReference type="ARBA" id="ARBA00023049"/>
    </source>
</evidence>
<proteinExistence type="predicted"/>